<dbReference type="SMART" id="SM00271">
    <property type="entry name" value="DnaJ"/>
    <property type="match status" value="1"/>
</dbReference>
<dbReference type="PRINTS" id="PR00625">
    <property type="entry name" value="JDOMAIN"/>
</dbReference>
<dbReference type="Proteomes" id="UP000249396">
    <property type="component" value="Unassembled WGS sequence"/>
</dbReference>
<reference evidence="3 4" key="1">
    <citation type="journal article" date="2018" name="Aquat. Microb. Ecol.">
        <title>Gammaproteobacterial methanotrophs dominate.</title>
        <authorList>
            <person name="Rissanen A.J."/>
            <person name="Saarenheimo J."/>
            <person name="Tiirola M."/>
            <person name="Peura S."/>
            <person name="Aalto S.L."/>
            <person name="Karvinen A."/>
            <person name="Nykanen H."/>
        </authorList>
    </citation>
    <scope>NUCLEOTIDE SEQUENCE [LARGE SCALE GENOMIC DNA]</scope>
    <source>
        <strain evidence="3">AMbin10</strain>
    </source>
</reference>
<dbReference type="InterPro" id="IPR001623">
    <property type="entry name" value="DnaJ_domain"/>
</dbReference>
<dbReference type="SUPFAM" id="SSF46565">
    <property type="entry name" value="Chaperone J-domain"/>
    <property type="match status" value="1"/>
</dbReference>
<comment type="caution">
    <text evidence="3">The sequence shown here is derived from an EMBL/GenBank/DDBJ whole genome shotgun (WGS) entry which is preliminary data.</text>
</comment>
<dbReference type="Pfam" id="PF00226">
    <property type="entry name" value="DnaJ"/>
    <property type="match status" value="1"/>
</dbReference>
<organism evidence="3 4">
    <name type="scientific">Candidatus Methylumidiphilus alinenensis</name>
    <dbReference type="NCBI Taxonomy" id="2202197"/>
    <lineage>
        <taxon>Bacteria</taxon>
        <taxon>Pseudomonadati</taxon>
        <taxon>Pseudomonadota</taxon>
        <taxon>Gammaproteobacteria</taxon>
        <taxon>Methylococcales</taxon>
        <taxon>Candidatus Methylumidiphilus</taxon>
    </lineage>
</organism>
<name>A0A2W4R6U8_9GAMM</name>
<accession>A0A2W4R6U8</accession>
<sequence>MQTPYEILEVAEDASDESIKKAYLKKVKEYPPEHNVEAFQRFRNAFEQIQNEKQRSNHRLFHREKVDLDCLLRSALSLKDIQRPDADLFVGALAESALDDLLKTKAST</sequence>
<evidence type="ECO:0000313" key="3">
    <source>
        <dbReference type="EMBL" id="PZN78686.1"/>
    </source>
</evidence>
<dbReference type="PROSITE" id="PS50076">
    <property type="entry name" value="DNAJ_2"/>
    <property type="match status" value="1"/>
</dbReference>
<dbReference type="InterPro" id="IPR036869">
    <property type="entry name" value="J_dom_sf"/>
</dbReference>
<proteinExistence type="predicted"/>
<protein>
    <submittedName>
        <fullName evidence="3">Molecular chaperone DnaJ</fullName>
    </submittedName>
</protein>
<evidence type="ECO:0000259" key="2">
    <source>
        <dbReference type="PROSITE" id="PS50076"/>
    </source>
</evidence>
<dbReference type="CDD" id="cd06257">
    <property type="entry name" value="DnaJ"/>
    <property type="match status" value="1"/>
</dbReference>
<feature type="domain" description="J" evidence="2">
    <location>
        <begin position="3"/>
        <end position="62"/>
    </location>
</feature>
<evidence type="ECO:0000313" key="4">
    <source>
        <dbReference type="Proteomes" id="UP000249396"/>
    </source>
</evidence>
<evidence type="ECO:0000256" key="1">
    <source>
        <dbReference type="ARBA" id="ARBA00023186"/>
    </source>
</evidence>
<dbReference type="AlphaFoldDB" id="A0A2W4R6U8"/>
<dbReference type="EMBL" id="QJPH01000314">
    <property type="protein sequence ID" value="PZN78686.1"/>
    <property type="molecule type" value="Genomic_DNA"/>
</dbReference>
<keyword evidence="1" id="KW-0143">Chaperone</keyword>
<dbReference type="Gene3D" id="1.10.287.110">
    <property type="entry name" value="DnaJ domain"/>
    <property type="match status" value="1"/>
</dbReference>
<gene>
    <name evidence="3" type="ORF">DM484_12460</name>
</gene>